<dbReference type="AlphaFoldDB" id="U2LC96"/>
<dbReference type="PATRIC" id="fig|1395125.3.peg.686"/>
<evidence type="ECO:0000313" key="1">
    <source>
        <dbReference type="EMBL" id="ERK01936.1"/>
    </source>
</evidence>
<dbReference type="Proteomes" id="UP000017023">
    <property type="component" value="Unassembled WGS sequence"/>
</dbReference>
<reference evidence="1 2" key="1">
    <citation type="submission" date="2013-08" db="EMBL/GenBank/DDBJ databases">
        <authorList>
            <person name="Durkin A.S."/>
            <person name="Haft D.R."/>
            <person name="McCorrison J."/>
            <person name="Torralba M."/>
            <person name="Gillis M."/>
            <person name="Haft D.H."/>
            <person name="Methe B."/>
            <person name="Sutton G."/>
            <person name="Nelson K.E."/>
        </authorList>
    </citation>
    <scope>NUCLEOTIDE SEQUENCE [LARGE SCALE GENOMIC DNA]</scope>
    <source>
        <strain evidence="1 2">F0493</strain>
    </source>
</reference>
<accession>U2LC96</accession>
<evidence type="ECO:0008006" key="3">
    <source>
        <dbReference type="Google" id="ProtNLM"/>
    </source>
</evidence>
<organism evidence="1 2">
    <name type="scientific">Segatella salivae F0493</name>
    <dbReference type="NCBI Taxonomy" id="1395125"/>
    <lineage>
        <taxon>Bacteria</taxon>
        <taxon>Pseudomonadati</taxon>
        <taxon>Bacteroidota</taxon>
        <taxon>Bacteroidia</taxon>
        <taxon>Bacteroidales</taxon>
        <taxon>Prevotellaceae</taxon>
        <taxon>Segatella</taxon>
    </lineage>
</organism>
<sequence>MSEISPILVLPTKKTNKISDMTKVAIKNENITSFGGIYHIMGVFSKLGFEKLTESVLGKRGSSGKAFSHDSIFGSLFFSYLCGGECLEDINVLIGQFRQRPDTLLPGADTVGRGLKELTEESVVYKSETSDKSYSFNTAQKLNTLLLRMIRRMGLIKTSSHVDLDFDHQFIPAHKFDAKYSYKQDFGYFPGWASIGGIIVGGENRDGNTNVRFHQEDSMSLYSHIPHWFGWGILRLSKPPQKNSHQCIKLQKVISMYKIISQGIMLRN</sequence>
<evidence type="ECO:0000313" key="2">
    <source>
        <dbReference type="Proteomes" id="UP000017023"/>
    </source>
</evidence>
<protein>
    <recommendedName>
        <fullName evidence="3">Transposase DDE domain protein</fullName>
    </recommendedName>
</protein>
<gene>
    <name evidence="1" type="ORF">HMPREF9145_0100</name>
</gene>
<comment type="caution">
    <text evidence="1">The sequence shown here is derived from an EMBL/GenBank/DDBJ whole genome shotgun (WGS) entry which is preliminary data.</text>
</comment>
<proteinExistence type="predicted"/>
<dbReference type="EMBL" id="AWGW01000007">
    <property type="protein sequence ID" value="ERK01936.1"/>
    <property type="molecule type" value="Genomic_DNA"/>
</dbReference>
<name>U2LC96_9BACT</name>